<reference evidence="1 2" key="1">
    <citation type="submission" date="2015-11" db="EMBL/GenBank/DDBJ databases">
        <authorList>
            <person name="Lin W."/>
        </authorList>
    </citation>
    <scope>NUCLEOTIDE SEQUENCE [LARGE SCALE GENOMIC DNA]</scope>
    <source>
        <strain evidence="1 2">HCH-1</strain>
    </source>
</reference>
<sequence length="305" mass="34343">MYQSNWVVTQAADPKATFMVALVVYGGDLYICYVDEAGCTGGLPDASSSIQPAFVISGIIMEQECIHALTYDFLNIKKHFFKRLFSGLLDLDCMIKEIKGSDVRKLIKGTRNQNRHALKFIDEIIRLLEKYNAKIIGRVWIKPFGFNAFTGKSVYTSSIQHIAAWFQSFLLDKNTNGVIIADSRDKGGNTIVSHSVFTQKYRYRGDAYDRILEVPVFGHSDNHAGLQLADLLVSAIIFPISTTVYCSGYLINTTHHHPQYLSIRQRFGVRLEILQYRFQGSDRTLGGITVSDPLGHKNGSKIFRT</sequence>
<gene>
    <name evidence="1" type="ORF">ASN18_2337</name>
</gene>
<evidence type="ECO:0008006" key="3">
    <source>
        <dbReference type="Google" id="ProtNLM"/>
    </source>
</evidence>
<dbReference type="EMBL" id="LNQR01000081">
    <property type="protein sequence ID" value="KWT82976.1"/>
    <property type="molecule type" value="Genomic_DNA"/>
</dbReference>
<keyword evidence="2" id="KW-1185">Reference proteome</keyword>
<proteinExistence type="predicted"/>
<dbReference type="Pfam" id="PF12686">
    <property type="entry name" value="DUF3800"/>
    <property type="match status" value="1"/>
</dbReference>
<comment type="caution">
    <text evidence="1">The sequence shown here is derived from an EMBL/GenBank/DDBJ whole genome shotgun (WGS) entry which is preliminary data.</text>
</comment>
<evidence type="ECO:0000313" key="2">
    <source>
        <dbReference type="Proteomes" id="UP000060487"/>
    </source>
</evidence>
<dbReference type="InterPro" id="IPR024524">
    <property type="entry name" value="DUF3800"/>
</dbReference>
<organism evidence="1 2">
    <name type="scientific">Candidatus Magnetominusculus xianensis</name>
    <dbReference type="NCBI Taxonomy" id="1748249"/>
    <lineage>
        <taxon>Bacteria</taxon>
        <taxon>Pseudomonadati</taxon>
        <taxon>Nitrospirota</taxon>
        <taxon>Nitrospiria</taxon>
        <taxon>Nitrospirales</taxon>
        <taxon>Nitrospiraceae</taxon>
        <taxon>Candidatus Magnetominusculus</taxon>
    </lineage>
</organism>
<dbReference type="RefSeq" id="WP_157072958.1">
    <property type="nucleotide sequence ID" value="NZ_LNQR01000081.1"/>
</dbReference>
<name>A0ABR5SEW0_9BACT</name>
<accession>A0ABR5SEW0</accession>
<protein>
    <recommendedName>
        <fullName evidence="3">DUF3800 domain-containing protein</fullName>
    </recommendedName>
</protein>
<evidence type="ECO:0000313" key="1">
    <source>
        <dbReference type="EMBL" id="KWT82976.1"/>
    </source>
</evidence>
<dbReference type="Proteomes" id="UP000060487">
    <property type="component" value="Unassembled WGS sequence"/>
</dbReference>